<organism evidence="3 4">
    <name type="scientific">Marinobacter guineae</name>
    <dbReference type="NCBI Taxonomy" id="432303"/>
    <lineage>
        <taxon>Bacteria</taxon>
        <taxon>Pseudomonadati</taxon>
        <taxon>Pseudomonadota</taxon>
        <taxon>Gammaproteobacteria</taxon>
        <taxon>Pseudomonadales</taxon>
        <taxon>Marinobacteraceae</taxon>
        <taxon>Marinobacter</taxon>
    </lineage>
</organism>
<proteinExistence type="predicted"/>
<accession>A0A2G1VKW8</accession>
<protein>
    <submittedName>
        <fullName evidence="3">Uncharacterized protein</fullName>
    </submittedName>
</protein>
<feature type="compositionally biased region" description="Acidic residues" evidence="1">
    <location>
        <begin position="232"/>
        <end position="249"/>
    </location>
</feature>
<feature type="region of interest" description="Disordered" evidence="1">
    <location>
        <begin position="223"/>
        <end position="260"/>
    </location>
</feature>
<keyword evidence="2" id="KW-1133">Transmembrane helix</keyword>
<feature type="compositionally biased region" description="Gly residues" evidence="1">
    <location>
        <begin position="311"/>
        <end position="321"/>
    </location>
</feature>
<evidence type="ECO:0000256" key="1">
    <source>
        <dbReference type="SAM" id="MobiDB-lite"/>
    </source>
</evidence>
<feature type="compositionally biased region" description="Basic and acidic residues" evidence="1">
    <location>
        <begin position="250"/>
        <end position="260"/>
    </location>
</feature>
<name>A0A2G1VKW8_9GAMM</name>
<comment type="caution">
    <text evidence="3">The sequence shown here is derived from an EMBL/GenBank/DDBJ whole genome shotgun (WGS) entry which is preliminary data.</text>
</comment>
<keyword evidence="4" id="KW-1185">Reference proteome</keyword>
<keyword evidence="2" id="KW-0812">Transmembrane</keyword>
<feature type="transmembrane region" description="Helical" evidence="2">
    <location>
        <begin position="431"/>
        <end position="450"/>
    </location>
</feature>
<reference evidence="3 4" key="1">
    <citation type="submission" date="2017-09" db="EMBL/GenBank/DDBJ databases">
        <title>The draft genome sequences of Marinobacter guineae M3B.</title>
        <authorList>
            <person name="Cao J."/>
        </authorList>
    </citation>
    <scope>NUCLEOTIDE SEQUENCE [LARGE SCALE GENOMIC DNA]</scope>
    <source>
        <strain evidence="3 4">M3B</strain>
    </source>
</reference>
<evidence type="ECO:0000313" key="3">
    <source>
        <dbReference type="EMBL" id="PHQ27413.1"/>
    </source>
</evidence>
<dbReference type="Proteomes" id="UP000229044">
    <property type="component" value="Unassembled WGS sequence"/>
</dbReference>
<dbReference type="AlphaFoldDB" id="A0A2G1VKW8"/>
<evidence type="ECO:0000256" key="2">
    <source>
        <dbReference type="SAM" id="Phobius"/>
    </source>
</evidence>
<dbReference type="EMBL" id="NTFI01000001">
    <property type="protein sequence ID" value="PHQ27413.1"/>
    <property type="molecule type" value="Genomic_DNA"/>
</dbReference>
<evidence type="ECO:0000313" key="4">
    <source>
        <dbReference type="Proteomes" id="UP000229044"/>
    </source>
</evidence>
<feature type="region of interest" description="Disordered" evidence="1">
    <location>
        <begin position="306"/>
        <end position="333"/>
    </location>
</feature>
<gene>
    <name evidence="3" type="ORF">CLH62_07555</name>
</gene>
<keyword evidence="2" id="KW-0472">Membrane</keyword>
<sequence length="452" mass="48926">MQFYFENSADALAACQDYSASSYGTPEVDCVQKQNTENTSDIYPAFYDFFADGWGVRNQYFYKKEECTAAFMHEKNHITGEQPLGECQCETGWTDAGEDAQPRCEVEDQTPEQCKENGLAHDPVSGICQPECEHGMLNGACLPPPEDDNECNAGSDNYRGEIVLGYGKPPVSFCGDIDQCSGSAEGQIGIVNGEVRCLPKDYGVPECKGDSISVVDDYGFVCEPLTNKPEEPDTPEEPNTDTDGDGEPDEYQRENDPESVEKGLDNVEKAIQEGNAKTDTSNEHLGKIENAVKDIAKNVSSLEQMGKNGELAGGGSSGSGEGLKNPDGEDYLGDLADIKQNTKDTADTLKEMNDGPDGGYSTDGLGDAPTFAESSERLQLAITNNPTINAVTTIPTVASNNTCPVWTIPATDYWQAMPIDSHCQILDDHRGLLSMLFVAVWTLAAVFVFLRA</sequence>